<reference evidence="9" key="1">
    <citation type="journal article" date="2019" name="Int. J. Syst. Evol. Microbiol.">
        <title>The Global Catalogue of Microorganisms (GCM) 10K type strain sequencing project: providing services to taxonomists for standard genome sequencing and annotation.</title>
        <authorList>
            <consortium name="The Broad Institute Genomics Platform"/>
            <consortium name="The Broad Institute Genome Sequencing Center for Infectious Disease"/>
            <person name="Wu L."/>
            <person name="Ma J."/>
        </authorList>
    </citation>
    <scope>NUCLEOTIDE SEQUENCE [LARGE SCALE GENOMIC DNA]</scope>
    <source>
        <strain evidence="9">ZS-22-S1</strain>
    </source>
</reference>
<keyword evidence="1" id="KW-1003">Cell membrane</keyword>
<keyword evidence="9" id="KW-1185">Reference proteome</keyword>
<feature type="region of interest" description="Disordered" evidence="5">
    <location>
        <begin position="1"/>
        <end position="53"/>
    </location>
</feature>
<keyword evidence="4 6" id="KW-0472">Membrane</keyword>
<evidence type="ECO:0000256" key="3">
    <source>
        <dbReference type="ARBA" id="ARBA00022989"/>
    </source>
</evidence>
<evidence type="ECO:0000256" key="6">
    <source>
        <dbReference type="SAM" id="Phobius"/>
    </source>
</evidence>
<comment type="caution">
    <text evidence="8">The sequence shown here is derived from an EMBL/GenBank/DDBJ whole genome shotgun (WGS) entry which is preliminary data.</text>
</comment>
<dbReference type="Pfam" id="PF06305">
    <property type="entry name" value="LapA_dom"/>
    <property type="match status" value="1"/>
</dbReference>
<keyword evidence="3 6" id="KW-1133">Transmembrane helix</keyword>
<feature type="domain" description="Lipopolysaccharide assembly protein A" evidence="7">
    <location>
        <begin position="81"/>
        <end position="133"/>
    </location>
</feature>
<dbReference type="Proteomes" id="UP001595859">
    <property type="component" value="Unassembled WGS sequence"/>
</dbReference>
<feature type="transmembrane region" description="Helical" evidence="6">
    <location>
        <begin position="60"/>
        <end position="80"/>
    </location>
</feature>
<evidence type="ECO:0000256" key="1">
    <source>
        <dbReference type="ARBA" id="ARBA00022475"/>
    </source>
</evidence>
<dbReference type="RefSeq" id="WP_378059819.1">
    <property type="nucleotide sequence ID" value="NZ_JBHSIS010000020.1"/>
</dbReference>
<dbReference type="EMBL" id="JBHSIS010000020">
    <property type="protein sequence ID" value="MFC4857796.1"/>
    <property type="molecule type" value="Genomic_DNA"/>
</dbReference>
<evidence type="ECO:0000256" key="4">
    <source>
        <dbReference type="ARBA" id="ARBA00023136"/>
    </source>
</evidence>
<evidence type="ECO:0000313" key="8">
    <source>
        <dbReference type="EMBL" id="MFC4857796.1"/>
    </source>
</evidence>
<evidence type="ECO:0000256" key="2">
    <source>
        <dbReference type="ARBA" id="ARBA00022692"/>
    </source>
</evidence>
<evidence type="ECO:0000256" key="5">
    <source>
        <dbReference type="SAM" id="MobiDB-lite"/>
    </source>
</evidence>
<organism evidence="8 9">
    <name type="scientific">Actinophytocola glycyrrhizae</name>
    <dbReference type="NCBI Taxonomy" id="2044873"/>
    <lineage>
        <taxon>Bacteria</taxon>
        <taxon>Bacillati</taxon>
        <taxon>Actinomycetota</taxon>
        <taxon>Actinomycetes</taxon>
        <taxon>Pseudonocardiales</taxon>
        <taxon>Pseudonocardiaceae</taxon>
    </lineage>
</organism>
<evidence type="ECO:0000313" key="9">
    <source>
        <dbReference type="Proteomes" id="UP001595859"/>
    </source>
</evidence>
<evidence type="ECO:0000259" key="7">
    <source>
        <dbReference type="Pfam" id="PF06305"/>
    </source>
</evidence>
<feature type="transmembrane region" description="Helical" evidence="6">
    <location>
        <begin position="100"/>
        <end position="123"/>
    </location>
</feature>
<gene>
    <name evidence="8" type="ORF">ACFPCV_30215</name>
</gene>
<protein>
    <submittedName>
        <fullName evidence="8">Lipopolysaccharide assembly LapA domain-containing protein</fullName>
    </submittedName>
</protein>
<dbReference type="InterPro" id="IPR010445">
    <property type="entry name" value="LapA_dom"/>
</dbReference>
<name>A0ABV9SAV9_9PSEU</name>
<proteinExistence type="predicted"/>
<sequence length="134" mass="14319">MSLRRTSRDTGGTNPIRTPRTDQAGVAPVGVDPARQPVQPAQPSMPARESAQVPGTRTGAAWVALVAAALLAVLLIIFLVQNTRSTEISFLWMTTSTPLAVALLIAAVGSVLLTVVLGTARITQLRRRIRKQRD</sequence>
<keyword evidence="2 6" id="KW-0812">Transmembrane</keyword>
<accession>A0ABV9SAV9</accession>